<feature type="region of interest" description="Disordered" evidence="1">
    <location>
        <begin position="1"/>
        <end position="20"/>
    </location>
</feature>
<proteinExistence type="predicted"/>
<organism evidence="2 3">
    <name type="scientific">Bacteroides cellulosilyticus</name>
    <dbReference type="NCBI Taxonomy" id="246787"/>
    <lineage>
        <taxon>Bacteria</taxon>
        <taxon>Pseudomonadati</taxon>
        <taxon>Bacteroidota</taxon>
        <taxon>Bacteroidia</taxon>
        <taxon>Bacteroidales</taxon>
        <taxon>Bacteroidaceae</taxon>
        <taxon>Bacteroides</taxon>
    </lineage>
</organism>
<sequence length="83" mass="9572">NGDHDLPSYDSELSVNDNPVATTDSRFTGYRREKRTNFNGSLTLAYDIPGVKGLQAKAFYSYDYNKKRKDALRLRIEGYLFKK</sequence>
<dbReference type="AlphaFoldDB" id="A0AAW6M9J6"/>
<evidence type="ECO:0000313" key="2">
    <source>
        <dbReference type="EMBL" id="MDE8697941.1"/>
    </source>
</evidence>
<name>A0AAW6M9J6_9BACE</name>
<dbReference type="EMBL" id="JARFID010000475">
    <property type="protein sequence ID" value="MDE8697941.1"/>
    <property type="molecule type" value="Genomic_DNA"/>
</dbReference>
<evidence type="ECO:0000256" key="1">
    <source>
        <dbReference type="SAM" id="MobiDB-lite"/>
    </source>
</evidence>
<feature type="non-terminal residue" evidence="2">
    <location>
        <position position="1"/>
    </location>
</feature>
<dbReference type="RefSeq" id="WP_275202982.1">
    <property type="nucleotide sequence ID" value="NZ_JARFID010000475.1"/>
</dbReference>
<feature type="compositionally biased region" description="Polar residues" evidence="1">
    <location>
        <begin position="11"/>
        <end position="20"/>
    </location>
</feature>
<dbReference type="Proteomes" id="UP001221924">
    <property type="component" value="Unassembled WGS sequence"/>
</dbReference>
<evidence type="ECO:0008006" key="4">
    <source>
        <dbReference type="Google" id="ProtNLM"/>
    </source>
</evidence>
<evidence type="ECO:0000313" key="3">
    <source>
        <dbReference type="Proteomes" id="UP001221924"/>
    </source>
</evidence>
<reference evidence="2" key="1">
    <citation type="submission" date="2023-03" db="EMBL/GenBank/DDBJ databases">
        <title>DFI Biobank Strains.</title>
        <authorList>
            <person name="Mostad J."/>
            <person name="Paddock L."/>
            <person name="Medina S."/>
            <person name="Waligurski E."/>
            <person name="Barat B."/>
            <person name="Smith R."/>
            <person name="Burgo V."/>
            <person name="Metcalfe C."/>
            <person name="Woodson C."/>
            <person name="Sundararajan A."/>
            <person name="Ramaswamy R."/>
            <person name="Lin H."/>
            <person name="Pamer E.G."/>
        </authorList>
    </citation>
    <scope>NUCLEOTIDE SEQUENCE</scope>
    <source>
        <strain evidence="2">DFI.9.5</strain>
    </source>
</reference>
<accession>A0AAW6M9J6</accession>
<comment type="caution">
    <text evidence="2">The sequence shown here is derived from an EMBL/GenBank/DDBJ whole genome shotgun (WGS) entry which is preliminary data.</text>
</comment>
<protein>
    <recommendedName>
        <fullName evidence="4">TonB-dependent receptor</fullName>
    </recommendedName>
</protein>
<gene>
    <name evidence="2" type="ORF">PZH42_28310</name>
</gene>